<keyword evidence="2" id="KW-1185">Reference proteome</keyword>
<name>A0ACB9IL61_9ASTR</name>
<reference evidence="1 2" key="2">
    <citation type="journal article" date="2022" name="Mol. Ecol. Resour.">
        <title>The genomes of chicory, endive, great burdock and yacon provide insights into Asteraceae paleo-polyploidization history and plant inulin production.</title>
        <authorList>
            <person name="Fan W."/>
            <person name="Wang S."/>
            <person name="Wang H."/>
            <person name="Wang A."/>
            <person name="Jiang F."/>
            <person name="Liu H."/>
            <person name="Zhao H."/>
            <person name="Xu D."/>
            <person name="Zhang Y."/>
        </authorList>
    </citation>
    <scope>NUCLEOTIDE SEQUENCE [LARGE SCALE GENOMIC DNA]</scope>
    <source>
        <strain evidence="2">cv. Yunnan</strain>
        <tissue evidence="1">Leaves</tissue>
    </source>
</reference>
<proteinExistence type="predicted"/>
<protein>
    <submittedName>
        <fullName evidence="1">Uncharacterized protein</fullName>
    </submittedName>
</protein>
<gene>
    <name evidence="1" type="ORF">L1987_24715</name>
</gene>
<evidence type="ECO:0000313" key="1">
    <source>
        <dbReference type="EMBL" id="KAI3808754.1"/>
    </source>
</evidence>
<evidence type="ECO:0000313" key="2">
    <source>
        <dbReference type="Proteomes" id="UP001056120"/>
    </source>
</evidence>
<sequence length="616" mass="70165">MLFSIALEAIQGCRCTSCRTGLEQRLQCLMSISSFEVCLHVIRLKERCWKMDGPSVFGTLMIIQVATEDVLLLDHLEPRVLTESPTPVEGENADVQHMSAVDAWKHSEFLCRNYVLNGLVDALYNVYCKITTAKELCESLERKYKTEDAGTKKFVVARFLDYKMVDEKTVISQVQELQVILSDIHAEGMVLSETFQVTSMVEKLPPSWVDYKNYLKHKRKEMTIEDLVVRLRNEEDNRLALKVSQVQISTKANMFEHGQSSKSFKGFKKGKGKEKSVNLGPKKGGVAPKHEKAHMVDDDGMPLVAMITEASAMIAVVNIAGDKPQGYALNAMFKLSVMVVKKNMNDKASTSSYMLELNDNIDWHARLGSKTVDCIFIGYAHNSSAYRFLVHESKNPDIHKNTIMEAEHASWFEHVFPCKRQEHTSSSTSVKDEVHDKRHERPEVEEVEPRRSKRQRVEKSFGPDFMTYMVEGEPNTYCQAVTSSEGPQWKEAIKNEIDSILQNHTWELVDLPPGCKPLGYRWIFKRKMKPEGSIEKYKASLVIKGFRQKEGLDYFDTYSPMTRITSIRLVLAIAALRNLEVHQMDVKTAFLNGDLEEEIYIEQPEGFSTPGHEGKV</sequence>
<dbReference type="Proteomes" id="UP001056120">
    <property type="component" value="Linkage Group LG08"/>
</dbReference>
<comment type="caution">
    <text evidence="1">The sequence shown here is derived from an EMBL/GenBank/DDBJ whole genome shotgun (WGS) entry which is preliminary data.</text>
</comment>
<reference evidence="2" key="1">
    <citation type="journal article" date="2022" name="Mol. Ecol. Resour.">
        <title>The genomes of chicory, endive, great burdock and yacon provide insights into Asteraceae palaeo-polyploidization history and plant inulin production.</title>
        <authorList>
            <person name="Fan W."/>
            <person name="Wang S."/>
            <person name="Wang H."/>
            <person name="Wang A."/>
            <person name="Jiang F."/>
            <person name="Liu H."/>
            <person name="Zhao H."/>
            <person name="Xu D."/>
            <person name="Zhang Y."/>
        </authorList>
    </citation>
    <scope>NUCLEOTIDE SEQUENCE [LARGE SCALE GENOMIC DNA]</scope>
    <source>
        <strain evidence="2">cv. Yunnan</strain>
    </source>
</reference>
<dbReference type="EMBL" id="CM042025">
    <property type="protein sequence ID" value="KAI3808754.1"/>
    <property type="molecule type" value="Genomic_DNA"/>
</dbReference>
<organism evidence="1 2">
    <name type="scientific">Smallanthus sonchifolius</name>
    <dbReference type="NCBI Taxonomy" id="185202"/>
    <lineage>
        <taxon>Eukaryota</taxon>
        <taxon>Viridiplantae</taxon>
        <taxon>Streptophyta</taxon>
        <taxon>Embryophyta</taxon>
        <taxon>Tracheophyta</taxon>
        <taxon>Spermatophyta</taxon>
        <taxon>Magnoliopsida</taxon>
        <taxon>eudicotyledons</taxon>
        <taxon>Gunneridae</taxon>
        <taxon>Pentapetalae</taxon>
        <taxon>asterids</taxon>
        <taxon>campanulids</taxon>
        <taxon>Asterales</taxon>
        <taxon>Asteraceae</taxon>
        <taxon>Asteroideae</taxon>
        <taxon>Heliantheae alliance</taxon>
        <taxon>Millerieae</taxon>
        <taxon>Smallanthus</taxon>
    </lineage>
</organism>
<accession>A0ACB9IL61</accession>